<accession>A0ABX3X8W0</accession>
<evidence type="ECO:0000313" key="3">
    <source>
        <dbReference type="Proteomes" id="UP000193884"/>
    </source>
</evidence>
<proteinExistence type="predicted"/>
<evidence type="ECO:0000259" key="1">
    <source>
        <dbReference type="Pfam" id="PF07045"/>
    </source>
</evidence>
<organism evidence="2 3">
    <name type="scientific">Bradyrhizobium canariense</name>
    <dbReference type="NCBI Taxonomy" id="255045"/>
    <lineage>
        <taxon>Bacteria</taxon>
        <taxon>Pseudomonadati</taxon>
        <taxon>Pseudomonadota</taxon>
        <taxon>Alphaproteobacteria</taxon>
        <taxon>Hyphomicrobiales</taxon>
        <taxon>Nitrobacteraceae</taxon>
        <taxon>Bradyrhizobium</taxon>
    </lineage>
</organism>
<keyword evidence="3" id="KW-1185">Reference proteome</keyword>
<evidence type="ECO:0000313" key="2">
    <source>
        <dbReference type="EMBL" id="OSJ33144.1"/>
    </source>
</evidence>
<dbReference type="SUPFAM" id="SSF54909">
    <property type="entry name" value="Dimeric alpha+beta barrel"/>
    <property type="match status" value="1"/>
</dbReference>
<sequence length="127" mass="13685">MKDSFAVAAALAAGIGIGSFGVHALHAQSEPPVYMIEDNTVIDPAGFAKEFAPLARESLKTYGGQYLGGGSGVSVDGDPPKGRVVLVQWESVRQMMKWRHSLEYNAARTVGERYGRFRIFAVDGVPQ</sequence>
<protein>
    <recommendedName>
        <fullName evidence="1">DUF1330 domain-containing protein</fullName>
    </recommendedName>
</protein>
<dbReference type="InterPro" id="IPR011008">
    <property type="entry name" value="Dimeric_a/b-barrel"/>
</dbReference>
<gene>
    <name evidence="2" type="ORF">BST63_06090</name>
</gene>
<name>A0ABX3X8W0_9BRAD</name>
<dbReference type="RefSeq" id="WP_085383689.1">
    <property type="nucleotide sequence ID" value="NZ_NAFJ01000122.1"/>
</dbReference>
<dbReference type="Gene3D" id="3.30.70.100">
    <property type="match status" value="1"/>
</dbReference>
<dbReference type="Pfam" id="PF07045">
    <property type="entry name" value="DUF1330"/>
    <property type="match status" value="1"/>
</dbReference>
<reference evidence="2 3" key="1">
    <citation type="submission" date="2017-03" db="EMBL/GenBank/DDBJ databases">
        <title>Whole genome sequences of fourteen strains of Bradyrhizobium canariense and one strain of Bradyrhizobium japonicum isolated from Lupinus (Papilionoideae: Genisteae) species in Algeria.</title>
        <authorList>
            <person name="Crovadore J."/>
            <person name="Chekireb D."/>
            <person name="Brachmann A."/>
            <person name="Chablais R."/>
            <person name="Cochard B."/>
            <person name="Lefort F."/>
        </authorList>
    </citation>
    <scope>NUCLEOTIDE SEQUENCE [LARGE SCALE GENOMIC DNA]</scope>
    <source>
        <strain evidence="2 3">UBMAN05</strain>
    </source>
</reference>
<dbReference type="Proteomes" id="UP000193884">
    <property type="component" value="Unassembled WGS sequence"/>
</dbReference>
<dbReference type="InterPro" id="IPR010753">
    <property type="entry name" value="DUF1330"/>
</dbReference>
<feature type="domain" description="DUF1330" evidence="1">
    <location>
        <begin position="33"/>
        <end position="125"/>
    </location>
</feature>
<comment type="caution">
    <text evidence="2">The sequence shown here is derived from an EMBL/GenBank/DDBJ whole genome shotgun (WGS) entry which is preliminary data.</text>
</comment>
<dbReference type="EMBL" id="NAFK01000137">
    <property type="protein sequence ID" value="OSJ33144.1"/>
    <property type="molecule type" value="Genomic_DNA"/>
</dbReference>